<dbReference type="EMBL" id="BDEQ01000001">
    <property type="protein sequence ID" value="GAT94812.1"/>
    <property type="molecule type" value="Genomic_DNA"/>
</dbReference>
<keyword evidence="5 6" id="KW-0472">Membrane</keyword>
<evidence type="ECO:0000313" key="7">
    <source>
        <dbReference type="EMBL" id="GAT94812.1"/>
    </source>
</evidence>
<dbReference type="Pfam" id="PF05346">
    <property type="entry name" value="DUF747"/>
    <property type="match status" value="1"/>
</dbReference>
<protein>
    <submittedName>
        <fullName evidence="7">Hypothetical membrane-spanning protein</fullName>
    </submittedName>
</protein>
<dbReference type="InterPro" id="IPR008010">
    <property type="entry name" value="Tatp1"/>
</dbReference>
<dbReference type="GO" id="GO:0005789">
    <property type="term" value="C:endoplasmic reticulum membrane"/>
    <property type="evidence" value="ECO:0007669"/>
    <property type="project" value="TreeGrafter"/>
</dbReference>
<name>A0A5K1V3P8_ENTHI</name>
<feature type="transmembrane region" description="Helical" evidence="6">
    <location>
        <begin position="159"/>
        <end position="178"/>
    </location>
</feature>
<organism evidence="7 8">
    <name type="scientific">Entamoeba histolytica</name>
    <dbReference type="NCBI Taxonomy" id="5759"/>
    <lineage>
        <taxon>Eukaryota</taxon>
        <taxon>Amoebozoa</taxon>
        <taxon>Evosea</taxon>
        <taxon>Archamoebae</taxon>
        <taxon>Mastigamoebida</taxon>
        <taxon>Entamoebidae</taxon>
        <taxon>Entamoeba</taxon>
    </lineage>
</organism>
<dbReference type="VEuPathDB" id="AmoebaDB:EHI8A_013580"/>
<feature type="transmembrane region" description="Helical" evidence="6">
    <location>
        <begin position="199"/>
        <end position="221"/>
    </location>
</feature>
<comment type="subcellular location">
    <subcellularLocation>
        <location evidence="1">Membrane</location>
        <topology evidence="1">Multi-pass membrane protein</topology>
    </subcellularLocation>
</comment>
<keyword evidence="3 6" id="KW-0812">Transmembrane</keyword>
<feature type="transmembrane region" description="Helical" evidence="6">
    <location>
        <begin position="369"/>
        <end position="389"/>
    </location>
</feature>
<dbReference type="PANTHER" id="PTHR13317">
    <property type="entry name" value="TRANSMEMBRANE ANTERIOR POSTERIOR TRANSFORMATION PROTEIN 1 HOMOLOG"/>
    <property type="match status" value="1"/>
</dbReference>
<feature type="transmembrane region" description="Helical" evidence="6">
    <location>
        <begin position="82"/>
        <end position="109"/>
    </location>
</feature>
<evidence type="ECO:0000256" key="1">
    <source>
        <dbReference type="ARBA" id="ARBA00004141"/>
    </source>
</evidence>
<dbReference type="VEuPathDB" id="AmoebaDB:KM1_043290"/>
<dbReference type="VEuPathDB" id="AmoebaDB:EHI5A_035340"/>
<evidence type="ECO:0000256" key="6">
    <source>
        <dbReference type="SAM" id="Phobius"/>
    </source>
</evidence>
<feature type="transmembrane region" description="Helical" evidence="6">
    <location>
        <begin position="129"/>
        <end position="153"/>
    </location>
</feature>
<feature type="transmembrane region" description="Helical" evidence="6">
    <location>
        <begin position="395"/>
        <end position="419"/>
    </location>
</feature>
<evidence type="ECO:0000256" key="3">
    <source>
        <dbReference type="ARBA" id="ARBA00022692"/>
    </source>
</evidence>
<dbReference type="OMA" id="INIERYD"/>
<comment type="caution">
    <text evidence="7">The sequence shown here is derived from an EMBL/GenBank/DDBJ whole genome shotgun (WGS) entry which is preliminary data.</text>
</comment>
<evidence type="ECO:0000256" key="4">
    <source>
        <dbReference type="ARBA" id="ARBA00022989"/>
    </source>
</evidence>
<keyword evidence="4 6" id="KW-1133">Transmembrane helix</keyword>
<dbReference type="Proteomes" id="UP000078387">
    <property type="component" value="Unassembled WGS sequence"/>
</dbReference>
<evidence type="ECO:0000256" key="5">
    <source>
        <dbReference type="ARBA" id="ARBA00023136"/>
    </source>
</evidence>
<evidence type="ECO:0000256" key="2">
    <source>
        <dbReference type="ARBA" id="ARBA00008803"/>
    </source>
</evidence>
<reference evidence="7 8" key="1">
    <citation type="submission" date="2016-05" db="EMBL/GenBank/DDBJ databases">
        <title>First whole genome sequencing of Entamoeba histolytica HM1:IMSS-clone-6.</title>
        <authorList>
            <person name="Mukherjee Avik.K."/>
            <person name="Izumyama S."/>
            <person name="Nakada-Tsukui K."/>
            <person name="Nozaki T."/>
        </authorList>
    </citation>
    <scope>NUCLEOTIDE SEQUENCE [LARGE SCALE GENOMIC DNA]</scope>
    <source>
        <strain evidence="7 8">HM1:IMSS clone 6</strain>
    </source>
</reference>
<dbReference type="AlphaFoldDB" id="A0A5K1V3P8"/>
<sequence length="453" mass="52404">MSRNQNIQTPPFHRIQIKKKIQTLLKNDIFGYEKEIHYPIYKKSSSPIQQSVNLTQQIVNENTIPQSVKSFIQTPFYLERSVLIGLLISWDTFSSFLLFTPLRIISYFYQLIFLNEKVVIHYKRIYDILMYLSTLFCVIIIYQVDIGFVYHYIRAESVLKLYALYNALGMLNSLLSAFTFDIHSSLLISIKNKKMSDSILFFILTVFITLLHSFNLFFYIMALNVAINSKGHALLALLVSNNILELKSSVWKRMFPENVFQVLCADILELFELFSFVILLSLSNFGYYEWDIESNPDLLISMIYSLFLILLAEVIIDSLKHMFIGKFNNIPLSIYDKGKFVLLNDLISTQDGLFKIPSLDSTSTSARRLGMPAVPLSVLFICFGLETIPPSHFNLLFIISLLLILYLFKILLAIALRYLAFTEVTQHTYESDNLVTEMKGIARYVMEKGRIPQ</sequence>
<dbReference type="PANTHER" id="PTHR13317:SF4">
    <property type="entry name" value="TRANSMEMBRANE ANTERIOR POSTERIOR TRANSFORMATION PROTEIN 1 HOMOLOG"/>
    <property type="match status" value="1"/>
</dbReference>
<comment type="similarity">
    <text evidence="2">Belongs to the TAPT1 family.</text>
</comment>
<dbReference type="VEuPathDB" id="AmoebaDB:EHI7A_037270"/>
<dbReference type="VEuPathDB" id="AmoebaDB:EHI_100500"/>
<feature type="transmembrane region" description="Helical" evidence="6">
    <location>
        <begin position="267"/>
        <end position="286"/>
    </location>
</feature>
<proteinExistence type="inferred from homology"/>
<accession>A0A5K1V3P8</accession>
<evidence type="ECO:0000313" key="8">
    <source>
        <dbReference type="Proteomes" id="UP000078387"/>
    </source>
</evidence>
<gene>
    <name evidence="7" type="ORF">CL6EHI_100500</name>
</gene>
<feature type="transmembrane region" description="Helical" evidence="6">
    <location>
        <begin position="298"/>
        <end position="316"/>
    </location>
</feature>